<gene>
    <name evidence="2" type="ORF">LPC04_24925</name>
</gene>
<dbReference type="Pfam" id="PF13466">
    <property type="entry name" value="STAS_2"/>
    <property type="match status" value="1"/>
</dbReference>
<dbReference type="InterPro" id="IPR058548">
    <property type="entry name" value="MlaB-like_STAS"/>
</dbReference>
<dbReference type="Gene3D" id="3.30.750.24">
    <property type="entry name" value="STAS domain"/>
    <property type="match status" value="1"/>
</dbReference>
<proteinExistence type="predicted"/>
<name>A0A9X1YSX7_9BURK</name>
<dbReference type="InterPro" id="IPR002645">
    <property type="entry name" value="STAS_dom"/>
</dbReference>
<dbReference type="InterPro" id="IPR036513">
    <property type="entry name" value="STAS_dom_sf"/>
</dbReference>
<accession>A0A9X1YSX7</accession>
<dbReference type="RefSeq" id="WP_275685019.1">
    <property type="nucleotide sequence ID" value="NZ_JAJLJH010000011.1"/>
</dbReference>
<evidence type="ECO:0000313" key="2">
    <source>
        <dbReference type="EMBL" id="MCK9688971.1"/>
    </source>
</evidence>
<dbReference type="EMBL" id="JAJLJH010000011">
    <property type="protein sequence ID" value="MCK9688971.1"/>
    <property type="molecule type" value="Genomic_DNA"/>
</dbReference>
<evidence type="ECO:0000259" key="1">
    <source>
        <dbReference type="PROSITE" id="PS50801"/>
    </source>
</evidence>
<dbReference type="CDD" id="cd07043">
    <property type="entry name" value="STAS_anti-anti-sigma_factors"/>
    <property type="match status" value="1"/>
</dbReference>
<dbReference type="SUPFAM" id="SSF52091">
    <property type="entry name" value="SpoIIaa-like"/>
    <property type="match status" value="1"/>
</dbReference>
<dbReference type="PROSITE" id="PS50801">
    <property type="entry name" value="STAS"/>
    <property type="match status" value="1"/>
</dbReference>
<dbReference type="Proteomes" id="UP001139353">
    <property type="component" value="Unassembled WGS sequence"/>
</dbReference>
<protein>
    <submittedName>
        <fullName evidence="2">STAS domain-containing protein</fullName>
    </submittedName>
</protein>
<dbReference type="AlphaFoldDB" id="A0A9X1YSX7"/>
<feature type="domain" description="STAS" evidence="1">
    <location>
        <begin position="1"/>
        <end position="106"/>
    </location>
</feature>
<evidence type="ECO:0000313" key="3">
    <source>
        <dbReference type="Proteomes" id="UP001139353"/>
    </source>
</evidence>
<keyword evidence="3" id="KW-1185">Reference proteome</keyword>
<sequence>MTSLPASLTLRDAQAVLESLRQSLAADGGEVWRIDASPVTQLDTSALAVLLECSRIAGAAKRKLEIVNAPARMSDLAHLYGVDALLGVEAAEFKPAANVGESKPAEIPTVPILR</sequence>
<reference evidence="2" key="1">
    <citation type="submission" date="2021-11" db="EMBL/GenBank/DDBJ databases">
        <title>BS-T2-15 a new species belonging to the Comamonadaceae family isolated from the soil of a French oak forest.</title>
        <authorList>
            <person name="Mieszkin S."/>
            <person name="Alain K."/>
        </authorList>
    </citation>
    <scope>NUCLEOTIDE SEQUENCE</scope>
    <source>
        <strain evidence="2">BS-T2-15</strain>
    </source>
</reference>
<comment type="caution">
    <text evidence="2">The sequence shown here is derived from an EMBL/GenBank/DDBJ whole genome shotgun (WGS) entry which is preliminary data.</text>
</comment>
<organism evidence="2 3">
    <name type="scientific">Scleromatobacter humisilvae</name>
    <dbReference type="NCBI Taxonomy" id="2897159"/>
    <lineage>
        <taxon>Bacteria</taxon>
        <taxon>Pseudomonadati</taxon>
        <taxon>Pseudomonadota</taxon>
        <taxon>Betaproteobacteria</taxon>
        <taxon>Burkholderiales</taxon>
        <taxon>Sphaerotilaceae</taxon>
        <taxon>Scleromatobacter</taxon>
    </lineage>
</organism>